<dbReference type="Pfam" id="PF01476">
    <property type="entry name" value="LysM"/>
    <property type="match status" value="1"/>
</dbReference>
<evidence type="ECO:0000313" key="3">
    <source>
        <dbReference type="EMBL" id="KAJ9676121.1"/>
    </source>
</evidence>
<dbReference type="SUPFAM" id="SSF54106">
    <property type="entry name" value="LysM domain"/>
    <property type="match status" value="1"/>
</dbReference>
<organism evidence="3 4">
    <name type="scientific">Vitis rotundifolia</name>
    <name type="common">Muscadine grape</name>
    <dbReference type="NCBI Taxonomy" id="103349"/>
    <lineage>
        <taxon>Eukaryota</taxon>
        <taxon>Viridiplantae</taxon>
        <taxon>Streptophyta</taxon>
        <taxon>Embryophyta</taxon>
        <taxon>Tracheophyta</taxon>
        <taxon>Spermatophyta</taxon>
        <taxon>Magnoliopsida</taxon>
        <taxon>eudicotyledons</taxon>
        <taxon>Gunneridae</taxon>
        <taxon>Pentapetalae</taxon>
        <taxon>rosids</taxon>
        <taxon>Vitales</taxon>
        <taxon>Vitaceae</taxon>
        <taxon>Viteae</taxon>
        <taxon>Vitis</taxon>
    </lineage>
</organism>
<feature type="domain" description="LysM" evidence="2">
    <location>
        <begin position="59"/>
        <end position="104"/>
    </location>
</feature>
<sequence>MELKLCHTPILTFSSQRFCLDSWISKQRSFKKHFRMLTEKWRFQIQEISKGQHSTKHNSVHMVKEGETLSSISKQYGVSIYSIAAANKNIGDIDLVFCGQHLNIPYSAVGETQKFQTEKSQLSSFDTLKRHQHSLEVLGGRLNQKLCTVALSSHSLSHAKTTGYFLVLVPLIAFCIRCIIGAFQNRVVGDLRHQAVNESEADYHGSKSVRWKSALDDIREPDTLDTGLQLDSINPSEAQTQGSVEEVSHAYAKLEHDYQQFLSECGISKWGYWRGGSHG</sequence>
<accession>A0AA39D9M9</accession>
<dbReference type="PANTHER" id="PTHR33734">
    <property type="entry name" value="LYSM DOMAIN-CONTAINING GPI-ANCHORED PROTEIN 2"/>
    <property type="match status" value="1"/>
</dbReference>
<dbReference type="PROSITE" id="PS51782">
    <property type="entry name" value="LYSM"/>
    <property type="match status" value="1"/>
</dbReference>
<reference evidence="3 4" key="1">
    <citation type="journal article" date="2023" name="BMC Biotechnol.">
        <title>Vitis rotundifolia cv Carlos genome sequencing.</title>
        <authorList>
            <person name="Huff M."/>
            <person name="Hulse-Kemp A."/>
            <person name="Scheffler B."/>
            <person name="Youngblood R."/>
            <person name="Simpson S."/>
            <person name="Babiker E."/>
            <person name="Staton M."/>
        </authorList>
    </citation>
    <scope>NUCLEOTIDE SEQUENCE [LARGE SCALE GENOMIC DNA]</scope>
    <source>
        <tissue evidence="3">Leaf</tissue>
    </source>
</reference>
<gene>
    <name evidence="3" type="ORF">PVL29_024896</name>
</gene>
<name>A0AA39D9M9_VITRO</name>
<feature type="transmembrane region" description="Helical" evidence="1">
    <location>
        <begin position="163"/>
        <end position="183"/>
    </location>
</feature>
<evidence type="ECO:0000313" key="4">
    <source>
        <dbReference type="Proteomes" id="UP001168098"/>
    </source>
</evidence>
<dbReference type="Gene3D" id="3.10.350.10">
    <property type="entry name" value="LysM domain"/>
    <property type="match status" value="1"/>
</dbReference>
<keyword evidence="1" id="KW-0812">Transmembrane</keyword>
<dbReference type="EMBL" id="JARBHA010000018">
    <property type="protein sequence ID" value="KAJ9676121.1"/>
    <property type="molecule type" value="Genomic_DNA"/>
</dbReference>
<dbReference type="Proteomes" id="UP001168098">
    <property type="component" value="Unassembled WGS sequence"/>
</dbReference>
<evidence type="ECO:0000259" key="2">
    <source>
        <dbReference type="PROSITE" id="PS51782"/>
    </source>
</evidence>
<evidence type="ECO:0000256" key="1">
    <source>
        <dbReference type="SAM" id="Phobius"/>
    </source>
</evidence>
<proteinExistence type="predicted"/>
<dbReference type="CDD" id="cd00118">
    <property type="entry name" value="LysM"/>
    <property type="match status" value="1"/>
</dbReference>
<keyword evidence="4" id="KW-1185">Reference proteome</keyword>
<comment type="caution">
    <text evidence="3">The sequence shown here is derived from an EMBL/GenBank/DDBJ whole genome shotgun (WGS) entry which is preliminary data.</text>
</comment>
<keyword evidence="1" id="KW-1133">Transmembrane helix</keyword>
<dbReference type="InterPro" id="IPR018392">
    <property type="entry name" value="LysM"/>
</dbReference>
<dbReference type="PANTHER" id="PTHR33734:SF22">
    <property type="entry name" value="MEMBRANE-BOUND LYTIC MUREIN TRANSGLYCOSYLASE D"/>
    <property type="match status" value="1"/>
</dbReference>
<keyword evidence="1" id="KW-0472">Membrane</keyword>
<protein>
    <recommendedName>
        <fullName evidence="2">LysM domain-containing protein</fullName>
    </recommendedName>
</protein>
<dbReference type="AlphaFoldDB" id="A0AA39D9M9"/>
<dbReference type="InterPro" id="IPR036779">
    <property type="entry name" value="LysM_dom_sf"/>
</dbReference>
<dbReference type="SMART" id="SM00257">
    <property type="entry name" value="LysM"/>
    <property type="match status" value="1"/>
</dbReference>